<dbReference type="InterPro" id="IPR045121">
    <property type="entry name" value="CoAse"/>
</dbReference>
<keyword evidence="6" id="KW-0464">Manganese</keyword>
<evidence type="ECO:0000256" key="3">
    <source>
        <dbReference type="ARBA" id="ARBA00022723"/>
    </source>
</evidence>
<dbReference type="InterPro" id="IPR015797">
    <property type="entry name" value="NUDIX_hydrolase-like_dom_sf"/>
</dbReference>
<dbReference type="EMBL" id="FTNU01000011">
    <property type="protein sequence ID" value="SIR97521.1"/>
    <property type="molecule type" value="Genomic_DNA"/>
</dbReference>
<gene>
    <name evidence="8" type="ORF">SAMN02745664_11164</name>
</gene>
<dbReference type="PROSITE" id="PS51462">
    <property type="entry name" value="NUDIX"/>
    <property type="match status" value="1"/>
</dbReference>
<accession>A0A1N7FAY9</accession>
<protein>
    <submittedName>
        <fullName evidence="8">NUDIX domain-containing protein</fullName>
    </submittedName>
</protein>
<sequence length="229" mass="25716">MSYQDKIFLNPPRTYRTPLLARLAANLRAYQGVDELPRLGGMPDRVYHQPKPHASVLIVITNEPTPRLLLTKRSSRLTNHAGEIAFVGGHRDDMDTSTADTALREGFEEVGLIADGVSVIGYLPMQQSKSGLWVRPVVALIEPEMAMELVGQEAEIARIFWVELAYFSDTPTGIYQFDYTHADQVATISTPAWYVDGETVWGLTGRMIANLLNIGFGTNIEWYYRQEII</sequence>
<name>A0A1N7FAY9_9GAMM</name>
<keyword evidence="9" id="KW-1185">Reference proteome</keyword>
<keyword evidence="3" id="KW-0479">Metal-binding</keyword>
<keyword evidence="4" id="KW-0378">Hydrolase</keyword>
<comment type="cofactor">
    <cofactor evidence="1">
        <name>Mn(2+)</name>
        <dbReference type="ChEBI" id="CHEBI:29035"/>
    </cofactor>
</comment>
<dbReference type="GO" id="GO:0010945">
    <property type="term" value="F:coenzyme A diphosphatase activity"/>
    <property type="evidence" value="ECO:0007669"/>
    <property type="project" value="InterPro"/>
</dbReference>
<evidence type="ECO:0000313" key="8">
    <source>
        <dbReference type="EMBL" id="SIR97521.1"/>
    </source>
</evidence>
<comment type="cofactor">
    <cofactor evidence="2">
        <name>Mg(2+)</name>
        <dbReference type="ChEBI" id="CHEBI:18420"/>
    </cofactor>
</comment>
<reference evidence="9" key="1">
    <citation type="submission" date="2017-01" db="EMBL/GenBank/DDBJ databases">
        <authorList>
            <person name="Varghese N."/>
            <person name="Submissions S."/>
        </authorList>
    </citation>
    <scope>NUCLEOTIDE SEQUENCE [LARGE SCALE GENOMIC DNA]</scope>
    <source>
        <strain evidence="9">DSM 21768</strain>
    </source>
</reference>
<dbReference type="Gene3D" id="3.90.79.10">
    <property type="entry name" value="Nucleoside Triphosphate Pyrophosphohydrolase"/>
    <property type="match status" value="1"/>
</dbReference>
<dbReference type="CDD" id="cd03426">
    <property type="entry name" value="NUDIX_CoAse_Nudt7"/>
    <property type="match status" value="1"/>
</dbReference>
<dbReference type="PANTHER" id="PTHR12992:SF11">
    <property type="entry name" value="MITOCHONDRIAL COENZYME A DIPHOSPHATASE NUDT8"/>
    <property type="match status" value="1"/>
</dbReference>
<evidence type="ECO:0000256" key="5">
    <source>
        <dbReference type="ARBA" id="ARBA00022842"/>
    </source>
</evidence>
<evidence type="ECO:0000313" key="9">
    <source>
        <dbReference type="Proteomes" id="UP000187495"/>
    </source>
</evidence>
<evidence type="ECO:0000259" key="7">
    <source>
        <dbReference type="PROSITE" id="PS51462"/>
    </source>
</evidence>
<dbReference type="InterPro" id="IPR000086">
    <property type="entry name" value="NUDIX_hydrolase_dom"/>
</dbReference>
<proteinExistence type="predicted"/>
<dbReference type="Pfam" id="PF00293">
    <property type="entry name" value="NUDIX"/>
    <property type="match status" value="1"/>
</dbReference>
<evidence type="ECO:0000256" key="4">
    <source>
        <dbReference type="ARBA" id="ARBA00022801"/>
    </source>
</evidence>
<evidence type="ECO:0000256" key="1">
    <source>
        <dbReference type="ARBA" id="ARBA00001936"/>
    </source>
</evidence>
<evidence type="ECO:0000256" key="6">
    <source>
        <dbReference type="ARBA" id="ARBA00023211"/>
    </source>
</evidence>
<dbReference type="Proteomes" id="UP000187495">
    <property type="component" value="Unassembled WGS sequence"/>
</dbReference>
<dbReference type="GO" id="GO:0046872">
    <property type="term" value="F:metal ion binding"/>
    <property type="evidence" value="ECO:0007669"/>
    <property type="project" value="UniProtKB-KW"/>
</dbReference>
<dbReference type="AlphaFoldDB" id="A0A1N7FAY9"/>
<dbReference type="PANTHER" id="PTHR12992">
    <property type="entry name" value="NUDIX HYDROLASE"/>
    <property type="match status" value="1"/>
</dbReference>
<organism evidence="8 9">
    <name type="scientific">Moraxella cuniculi DSM 21768</name>
    <dbReference type="NCBI Taxonomy" id="1122245"/>
    <lineage>
        <taxon>Bacteria</taxon>
        <taxon>Pseudomonadati</taxon>
        <taxon>Pseudomonadota</taxon>
        <taxon>Gammaproteobacteria</taxon>
        <taxon>Moraxellales</taxon>
        <taxon>Moraxellaceae</taxon>
        <taxon>Moraxella</taxon>
    </lineage>
</organism>
<dbReference type="RefSeq" id="WP_158078457.1">
    <property type="nucleotide sequence ID" value="NZ_FTNU01000011.1"/>
</dbReference>
<evidence type="ECO:0000256" key="2">
    <source>
        <dbReference type="ARBA" id="ARBA00001946"/>
    </source>
</evidence>
<dbReference type="STRING" id="34061.B0189_09230"/>
<feature type="domain" description="Nudix hydrolase" evidence="7">
    <location>
        <begin position="51"/>
        <end position="187"/>
    </location>
</feature>
<dbReference type="SUPFAM" id="SSF55811">
    <property type="entry name" value="Nudix"/>
    <property type="match status" value="1"/>
</dbReference>
<keyword evidence="5" id="KW-0460">Magnesium</keyword>